<comment type="caution">
    <text evidence="2">The sequence shown here is derived from an EMBL/GenBank/DDBJ whole genome shotgun (WGS) entry which is preliminary data.</text>
</comment>
<feature type="transmembrane region" description="Helical" evidence="1">
    <location>
        <begin position="135"/>
        <end position="154"/>
    </location>
</feature>
<dbReference type="EMBL" id="VSSQ01056048">
    <property type="protein sequence ID" value="MPN09912.1"/>
    <property type="molecule type" value="Genomic_DNA"/>
</dbReference>
<keyword evidence="1" id="KW-0472">Membrane</keyword>
<name>A0A645F8N4_9ZZZZ</name>
<dbReference type="AlphaFoldDB" id="A0A645F8N4"/>
<feature type="transmembrane region" description="Helical" evidence="1">
    <location>
        <begin position="101"/>
        <end position="123"/>
    </location>
</feature>
<feature type="transmembrane region" description="Helical" evidence="1">
    <location>
        <begin position="221"/>
        <end position="240"/>
    </location>
</feature>
<reference evidence="2" key="1">
    <citation type="submission" date="2019-08" db="EMBL/GenBank/DDBJ databases">
        <authorList>
            <person name="Kucharzyk K."/>
            <person name="Murdoch R.W."/>
            <person name="Higgins S."/>
            <person name="Loffler F."/>
        </authorList>
    </citation>
    <scope>NUCLEOTIDE SEQUENCE</scope>
</reference>
<accession>A0A645F8N4</accession>
<organism evidence="2">
    <name type="scientific">bioreactor metagenome</name>
    <dbReference type="NCBI Taxonomy" id="1076179"/>
    <lineage>
        <taxon>unclassified sequences</taxon>
        <taxon>metagenomes</taxon>
        <taxon>ecological metagenomes</taxon>
    </lineage>
</organism>
<feature type="transmembrane region" description="Helical" evidence="1">
    <location>
        <begin position="166"/>
        <end position="186"/>
    </location>
</feature>
<feature type="transmembrane region" description="Helical" evidence="1">
    <location>
        <begin position="58"/>
        <end position="81"/>
    </location>
</feature>
<proteinExistence type="predicted"/>
<feature type="transmembrane region" description="Helical" evidence="1">
    <location>
        <begin position="198"/>
        <end position="215"/>
    </location>
</feature>
<evidence type="ECO:0000313" key="2">
    <source>
        <dbReference type="EMBL" id="MPN09912.1"/>
    </source>
</evidence>
<protein>
    <submittedName>
        <fullName evidence="2">Uncharacterized protein</fullName>
    </submittedName>
</protein>
<keyword evidence="1" id="KW-1133">Transmembrane helix</keyword>
<keyword evidence="1" id="KW-0812">Transmembrane</keyword>
<feature type="transmembrane region" description="Helical" evidence="1">
    <location>
        <begin position="26"/>
        <end position="46"/>
    </location>
</feature>
<evidence type="ECO:0000256" key="1">
    <source>
        <dbReference type="SAM" id="Phobius"/>
    </source>
</evidence>
<gene>
    <name evidence="2" type="ORF">SDC9_157205</name>
</gene>
<sequence>MRLIQERTGFSPDTGLPIPGNLPERLMTVLLIFLGATLFLLVRRLPSRHPDPRPFQDVFSVQAAITPMVCGIALLTLSGAAEVQSVLFGSLGSVPGGMLPSAAVLISGVLTALSALCLLPAVLSACAGRRSRSRPAAPPTLLLPAPTALVFRLVLDYRTRSANPALGAYALELLALGFATLAFFYLASFAFGDGSARVFSFLAGGTVVLCAAALADGLDFAQNTMFGGCALFFLGFLCSLQPDAGRTHGSAGKEEPL</sequence>